<dbReference type="Proteomes" id="UP000186851">
    <property type="component" value="Chromosome"/>
</dbReference>
<sequence>MKILHLSHTGLEYDSRIQKAMNTCLKNGLECSFYDLGYSNSLNNLVISGHLPFFWNKIRDKVDKLMSKIKPDIIHAHDIYAAEICRELKVPFIFDSHENWLDPPKHPYKNPILRYIKHRGLNKFSELCKEIITETPTLTVNETILELYKKYSKHVYLLPNYITLEESNNINFKAKKEGVTYVYVGNDYPNRAYFRNIDRLVKLFLTGKYGKLTLITNKNPKLNEYVTVQKFMEHRELLNYLTQFTVGLLYYEPCTDHHYFLANKFSEYAHAGLCILYVKSLTNVARILGDLGIAVGAEDLEETLKDLRDRREYLEDKGEKIRRFAVKNLIWELYEDNILKAYNQV</sequence>
<accession>A0AAF0D184</accession>
<reference evidence="2" key="1">
    <citation type="journal article" date="2017" name="Nature">
        <title>Asgard archaea illuminate the origin of eukaryotic cellular complexity.</title>
        <authorList>
            <person name="Zaremba-Niedzwiedzka K."/>
            <person name="Caceres E.F."/>
            <person name="Saw J.H."/>
            <person name="Backstrom D."/>
            <person name="Juzokaite L."/>
            <person name="Vancaester E."/>
            <person name="Seitz K.W."/>
            <person name="Anantharaman K."/>
            <person name="Starnawski P."/>
            <person name="Kjeldsen K.U."/>
            <person name="Scott M.B."/>
            <person name="Nunoura T."/>
            <person name="Banfield J.F."/>
            <person name="Schramm A."/>
            <person name="Baker B.J."/>
            <person name="Spang A."/>
            <person name="Ettema T.J.G."/>
        </authorList>
    </citation>
    <scope>NUCLEOTIDE SEQUENCE</scope>
    <source>
        <strain evidence="2">LCB_4</strain>
    </source>
</reference>
<dbReference type="GO" id="GO:0016757">
    <property type="term" value="F:glycosyltransferase activity"/>
    <property type="evidence" value="ECO:0007669"/>
    <property type="project" value="UniProtKB-KW"/>
</dbReference>
<keyword evidence="2" id="KW-0328">Glycosyltransferase</keyword>
<evidence type="ECO:0000313" key="3">
    <source>
        <dbReference type="Proteomes" id="UP000186851"/>
    </source>
</evidence>
<protein>
    <submittedName>
        <fullName evidence="2">Glycosyltransferase</fullName>
        <ecNumber evidence="2">2.4.-.-</ecNumber>
    </submittedName>
</protein>
<dbReference type="EC" id="2.4.-.-" evidence="2"/>
<proteinExistence type="predicted"/>
<dbReference type="SUPFAM" id="SSF53756">
    <property type="entry name" value="UDP-Glycosyltransferase/glycogen phosphorylase"/>
    <property type="match status" value="1"/>
</dbReference>
<dbReference type="Pfam" id="PF13439">
    <property type="entry name" value="Glyco_transf_4"/>
    <property type="match status" value="1"/>
</dbReference>
<dbReference type="Gene3D" id="3.40.50.2000">
    <property type="entry name" value="Glycogen Phosphorylase B"/>
    <property type="match status" value="2"/>
</dbReference>
<organism evidence="2 3">
    <name type="scientific">Odinarchaeota yellowstonii (strain LCB_4)</name>
    <dbReference type="NCBI Taxonomy" id="1841599"/>
    <lineage>
        <taxon>Archaea</taxon>
        <taxon>Promethearchaeati</taxon>
        <taxon>Candidatus Odinarchaeota</taxon>
        <taxon>Candidatus Odinarchaeia</taxon>
        <taxon>Candidatus Odinarchaeales</taxon>
        <taxon>Candidatus Odinarchaeaceae</taxon>
        <taxon>Candidatus Odinarchaeum</taxon>
    </lineage>
</organism>
<gene>
    <name evidence="2" type="ORF">OdinLCB4_004735</name>
</gene>
<dbReference type="KEGG" id="oyw:OdinLCB4_004735"/>
<evidence type="ECO:0000313" key="2">
    <source>
        <dbReference type="EMBL" id="WEU39786.1"/>
    </source>
</evidence>
<name>A0AAF0D184_ODILC</name>
<dbReference type="AlphaFoldDB" id="A0AAF0D184"/>
<evidence type="ECO:0000259" key="1">
    <source>
        <dbReference type="Pfam" id="PF13439"/>
    </source>
</evidence>
<dbReference type="InterPro" id="IPR028098">
    <property type="entry name" value="Glyco_trans_4-like_N"/>
</dbReference>
<dbReference type="EMBL" id="CP091871">
    <property type="protein sequence ID" value="WEU39786.1"/>
    <property type="molecule type" value="Genomic_DNA"/>
</dbReference>
<feature type="domain" description="Glycosyltransferase subfamily 4-like N-terminal" evidence="1">
    <location>
        <begin position="52"/>
        <end position="163"/>
    </location>
</feature>
<reference evidence="2" key="2">
    <citation type="journal article" date="2022" name="Nat. Microbiol.">
        <title>A closed Candidatus Odinarchaeum chromosome exposes Asgard archaeal viruses.</title>
        <authorList>
            <person name="Tamarit D."/>
            <person name="Caceres E.F."/>
            <person name="Krupovic M."/>
            <person name="Nijland R."/>
            <person name="Eme L."/>
            <person name="Robinson N.P."/>
            <person name="Ettema T.J.G."/>
        </authorList>
    </citation>
    <scope>NUCLEOTIDE SEQUENCE</scope>
    <source>
        <strain evidence="2">LCB_4</strain>
    </source>
</reference>
<keyword evidence="2" id="KW-0808">Transferase</keyword>